<dbReference type="InterPro" id="IPR002698">
    <property type="entry name" value="FTHF_cligase"/>
</dbReference>
<dbReference type="Pfam" id="PF01812">
    <property type="entry name" value="5-FTHF_cyc-lig"/>
    <property type="match status" value="1"/>
</dbReference>
<comment type="similarity">
    <text evidence="1 5">Belongs to the 5-formyltetrahydrofolate cyclo-ligase family.</text>
</comment>
<feature type="binding site" evidence="4">
    <location>
        <begin position="130"/>
        <end position="138"/>
    </location>
    <ligand>
        <name>ATP</name>
        <dbReference type="ChEBI" id="CHEBI:30616"/>
    </ligand>
</feature>
<evidence type="ECO:0000313" key="7">
    <source>
        <dbReference type="Proteomes" id="UP000077317"/>
    </source>
</evidence>
<dbReference type="GO" id="GO:0009396">
    <property type="term" value="P:folic acid-containing compound biosynthetic process"/>
    <property type="evidence" value="ECO:0007669"/>
    <property type="project" value="TreeGrafter"/>
</dbReference>
<evidence type="ECO:0000256" key="1">
    <source>
        <dbReference type="ARBA" id="ARBA00010638"/>
    </source>
</evidence>
<keyword evidence="3 4" id="KW-0067">ATP-binding</keyword>
<dbReference type="Gene3D" id="3.40.50.10420">
    <property type="entry name" value="NagB/RpiA/CoA transferase-like"/>
    <property type="match status" value="1"/>
</dbReference>
<dbReference type="AlphaFoldDB" id="A0A172Q9H9"/>
<feature type="binding site" evidence="4">
    <location>
        <begin position="3"/>
        <end position="7"/>
    </location>
    <ligand>
        <name>ATP</name>
        <dbReference type="ChEBI" id="CHEBI:30616"/>
    </ligand>
</feature>
<keyword evidence="5" id="KW-0460">Magnesium</keyword>
<keyword evidence="5" id="KW-0479">Metal-binding</keyword>
<sequence>MNKKEIRQHLIKSLKTQGQKEKAGLDKLLLEEVIKSRAYQDSQVIATYMALAFEYNTQLLIERAVKDGKKILIPRTQPQGEMVFAPYHPDYLVKSQFGILEPDGRQKAVASSEIDLIHVPGLAFNPKGFRIGFGKGYYDRYLGNFKGRTFSTIYARQRIEFQEDAHDIAVMEVFSQ</sequence>
<dbReference type="GO" id="GO:0035999">
    <property type="term" value="P:tetrahydrofolate interconversion"/>
    <property type="evidence" value="ECO:0007669"/>
    <property type="project" value="TreeGrafter"/>
</dbReference>
<dbReference type="NCBIfam" id="TIGR02727">
    <property type="entry name" value="MTHFS_bact"/>
    <property type="match status" value="1"/>
</dbReference>
<dbReference type="EMBL" id="CP014699">
    <property type="protein sequence ID" value="AND80088.1"/>
    <property type="molecule type" value="Genomic_DNA"/>
</dbReference>
<dbReference type="RefSeq" id="WP_067064361.1">
    <property type="nucleotide sequence ID" value="NZ_CP014699.1"/>
</dbReference>
<keyword evidence="7" id="KW-1185">Reference proteome</keyword>
<evidence type="ECO:0000256" key="2">
    <source>
        <dbReference type="ARBA" id="ARBA00022741"/>
    </source>
</evidence>
<organism evidence="6 7">
    <name type="scientific">Streptococcus pantholopis</name>
    <dbReference type="NCBI Taxonomy" id="1811193"/>
    <lineage>
        <taxon>Bacteria</taxon>
        <taxon>Bacillati</taxon>
        <taxon>Bacillota</taxon>
        <taxon>Bacilli</taxon>
        <taxon>Lactobacillales</taxon>
        <taxon>Streptococcaceae</taxon>
        <taxon>Streptococcus</taxon>
    </lineage>
</organism>
<evidence type="ECO:0000256" key="4">
    <source>
        <dbReference type="PIRSR" id="PIRSR006806-1"/>
    </source>
</evidence>
<dbReference type="GO" id="GO:0030272">
    <property type="term" value="F:5-formyltetrahydrofolate cyclo-ligase activity"/>
    <property type="evidence" value="ECO:0007669"/>
    <property type="project" value="UniProtKB-EC"/>
</dbReference>
<evidence type="ECO:0000256" key="3">
    <source>
        <dbReference type="ARBA" id="ARBA00022840"/>
    </source>
</evidence>
<comment type="catalytic activity">
    <reaction evidence="5">
        <text>(6S)-5-formyl-5,6,7,8-tetrahydrofolate + ATP = (6R)-5,10-methenyltetrahydrofolate + ADP + phosphate</text>
        <dbReference type="Rhea" id="RHEA:10488"/>
        <dbReference type="ChEBI" id="CHEBI:30616"/>
        <dbReference type="ChEBI" id="CHEBI:43474"/>
        <dbReference type="ChEBI" id="CHEBI:57455"/>
        <dbReference type="ChEBI" id="CHEBI:57457"/>
        <dbReference type="ChEBI" id="CHEBI:456216"/>
        <dbReference type="EC" id="6.3.3.2"/>
    </reaction>
</comment>
<dbReference type="KEGG" id="spat:A0O21_08780"/>
<dbReference type="GO" id="GO:0005524">
    <property type="term" value="F:ATP binding"/>
    <property type="evidence" value="ECO:0007669"/>
    <property type="project" value="UniProtKB-KW"/>
</dbReference>
<keyword evidence="6" id="KW-0436">Ligase</keyword>
<accession>A0A172Q9H9</accession>
<proteinExistence type="inferred from homology"/>
<reference evidence="7" key="2">
    <citation type="submission" date="2016-03" db="EMBL/GenBank/DDBJ databases">
        <title>Streptococcus antelopensis sp. nov., isolated from the feces of the Tibetan antelope (Pantholops hodgsonii) in Hoh Xil National Nature Reserve, Qinghai, China.</title>
        <authorList>
            <person name="Bai X."/>
        </authorList>
    </citation>
    <scope>NUCLEOTIDE SEQUENCE [LARGE SCALE GENOMIC DNA]</scope>
    <source>
        <strain evidence="7">TA 26</strain>
    </source>
</reference>
<dbReference type="STRING" id="1811193.A0O21_08780"/>
<reference evidence="6 7" key="1">
    <citation type="journal article" date="2016" name="Int. J. Syst. Evol. Microbiol.">
        <title>Streptococcuspantholopis sp. nov., isolated from faeces of the Tibetan antelope (Pantholops hodgsonii).</title>
        <authorList>
            <person name="Bai X."/>
            <person name="Xiong Y."/>
            <person name="Lu S."/>
            <person name="Jin D."/>
            <person name="Lai X."/>
            <person name="Yang J."/>
            <person name="Niu L."/>
            <person name="Hu S."/>
            <person name="Meng X."/>
            <person name="Pu J."/>
            <person name="Ye C."/>
            <person name="Xu J."/>
        </authorList>
    </citation>
    <scope>NUCLEOTIDE SEQUENCE [LARGE SCALE GENOMIC DNA]</scope>
    <source>
        <strain evidence="6 7">TA 26</strain>
    </source>
</reference>
<evidence type="ECO:0000256" key="5">
    <source>
        <dbReference type="RuleBase" id="RU361279"/>
    </source>
</evidence>
<dbReference type="PANTHER" id="PTHR23407">
    <property type="entry name" value="ATPASE INHIBITOR/5-FORMYLTETRAHYDROFOLATE CYCLO-LIGASE"/>
    <property type="match status" value="1"/>
</dbReference>
<comment type="cofactor">
    <cofactor evidence="5">
        <name>Mg(2+)</name>
        <dbReference type="ChEBI" id="CHEBI:18420"/>
    </cofactor>
</comment>
<dbReference type="OrthoDB" id="9801938at2"/>
<evidence type="ECO:0000313" key="6">
    <source>
        <dbReference type="EMBL" id="AND80088.1"/>
    </source>
</evidence>
<dbReference type="InterPro" id="IPR024185">
    <property type="entry name" value="FTHF_cligase-like_sf"/>
</dbReference>
<dbReference type="InterPro" id="IPR037171">
    <property type="entry name" value="NagB/RpiA_transferase-like"/>
</dbReference>
<feature type="binding site" evidence="4">
    <location>
        <position position="54"/>
    </location>
    <ligand>
        <name>substrate</name>
    </ligand>
</feature>
<dbReference type="GO" id="GO:0046872">
    <property type="term" value="F:metal ion binding"/>
    <property type="evidence" value="ECO:0007669"/>
    <property type="project" value="UniProtKB-KW"/>
</dbReference>
<keyword evidence="2 4" id="KW-0547">Nucleotide-binding</keyword>
<gene>
    <name evidence="6" type="ORF">A0O21_08780</name>
</gene>
<dbReference type="PIRSF" id="PIRSF006806">
    <property type="entry name" value="FTHF_cligase"/>
    <property type="match status" value="1"/>
</dbReference>
<dbReference type="PANTHER" id="PTHR23407:SF1">
    <property type="entry name" value="5-FORMYLTETRAHYDROFOLATE CYCLO-LIGASE"/>
    <property type="match status" value="1"/>
</dbReference>
<protein>
    <recommendedName>
        <fullName evidence="5">5-formyltetrahydrofolate cyclo-ligase</fullName>
        <ecNumber evidence="5">6.3.3.2</ecNumber>
    </recommendedName>
</protein>
<feature type="binding site" evidence="4">
    <location>
        <position position="49"/>
    </location>
    <ligand>
        <name>substrate</name>
    </ligand>
</feature>
<dbReference type="SUPFAM" id="SSF100950">
    <property type="entry name" value="NagB/RpiA/CoA transferase-like"/>
    <property type="match status" value="1"/>
</dbReference>
<dbReference type="EC" id="6.3.3.2" evidence="5"/>
<name>A0A172Q9H9_9STRE</name>
<dbReference type="Proteomes" id="UP000077317">
    <property type="component" value="Chromosome"/>
</dbReference>